<reference evidence="4" key="1">
    <citation type="journal article" date="2009" name="Rice">
        <title>De Novo Next Generation Sequencing of Plant Genomes.</title>
        <authorList>
            <person name="Rounsley S."/>
            <person name="Marri P.R."/>
            <person name="Yu Y."/>
            <person name="He R."/>
            <person name="Sisneros N."/>
            <person name="Goicoechea J.L."/>
            <person name="Lee S.J."/>
            <person name="Angelova A."/>
            <person name="Kudrna D."/>
            <person name="Luo M."/>
            <person name="Affourtit J."/>
            <person name="Desany B."/>
            <person name="Knight J."/>
            <person name="Niazi F."/>
            <person name="Egholm M."/>
            <person name="Wing R.A."/>
        </authorList>
    </citation>
    <scope>NUCLEOTIDE SEQUENCE [LARGE SCALE GENOMIC DNA]</scope>
    <source>
        <strain evidence="4">cv. IRGC 105608</strain>
    </source>
</reference>
<dbReference type="InterPro" id="IPR051826">
    <property type="entry name" value="E3_ubiquitin-ligase_domain"/>
</dbReference>
<feature type="region of interest" description="Disordered" evidence="2">
    <location>
        <begin position="114"/>
        <end position="133"/>
    </location>
</feature>
<evidence type="ECO:0000313" key="4">
    <source>
        <dbReference type="EnsemblPlants" id="OBART02G06950.1"/>
    </source>
</evidence>
<feature type="domain" description="RING-type" evidence="3">
    <location>
        <begin position="314"/>
        <end position="355"/>
    </location>
</feature>
<dbReference type="GO" id="GO:0006511">
    <property type="term" value="P:ubiquitin-dependent protein catabolic process"/>
    <property type="evidence" value="ECO:0007669"/>
    <property type="project" value="TreeGrafter"/>
</dbReference>
<dbReference type="PANTHER" id="PTHR22765">
    <property type="entry name" value="RING FINGER AND PROTEASE ASSOCIATED DOMAIN-CONTAINING"/>
    <property type="match status" value="1"/>
</dbReference>
<evidence type="ECO:0000256" key="1">
    <source>
        <dbReference type="PROSITE-ProRule" id="PRU00175"/>
    </source>
</evidence>
<dbReference type="CDD" id="cd16454">
    <property type="entry name" value="RING-H2_PA-TM-RING"/>
    <property type="match status" value="1"/>
</dbReference>
<dbReference type="FunFam" id="3.30.40.10:FF:000430">
    <property type="entry name" value="E3 ubiquitin-protein ligase RDUF2"/>
    <property type="match status" value="1"/>
</dbReference>
<keyword evidence="1" id="KW-0479">Metal-binding</keyword>
<dbReference type="SUPFAM" id="SSF57850">
    <property type="entry name" value="RING/U-box"/>
    <property type="match status" value="1"/>
</dbReference>
<dbReference type="GO" id="GO:0061630">
    <property type="term" value="F:ubiquitin protein ligase activity"/>
    <property type="evidence" value="ECO:0007669"/>
    <property type="project" value="TreeGrafter"/>
</dbReference>
<keyword evidence="1" id="KW-0863">Zinc-finger</keyword>
<dbReference type="PANTHER" id="PTHR22765:SF449">
    <property type="entry name" value="RING_U-BOX SUPERFAMILY PROTEIN"/>
    <property type="match status" value="1"/>
</dbReference>
<dbReference type="GO" id="GO:0008270">
    <property type="term" value="F:zinc ion binding"/>
    <property type="evidence" value="ECO:0007669"/>
    <property type="project" value="UniProtKB-KW"/>
</dbReference>
<dbReference type="Gramene" id="OBART02G06950.1">
    <property type="protein sequence ID" value="OBART02G06950.1"/>
    <property type="gene ID" value="OBART02G06950"/>
</dbReference>
<keyword evidence="5" id="KW-1185">Reference proteome</keyword>
<proteinExistence type="predicted"/>
<accession>A0A0D3F1V4</accession>
<dbReference type="Pfam" id="PF13639">
    <property type="entry name" value="zf-RING_2"/>
    <property type="match status" value="1"/>
</dbReference>
<name>A0A0D3F1V4_9ORYZ</name>
<protein>
    <recommendedName>
        <fullName evidence="3">RING-type domain-containing protein</fullName>
    </recommendedName>
</protein>
<dbReference type="PaxDb" id="65489-OBART02G06950.1"/>
<dbReference type="Proteomes" id="UP000026960">
    <property type="component" value="Chromosome 2"/>
</dbReference>
<dbReference type="PROSITE" id="PS50089">
    <property type="entry name" value="ZF_RING_2"/>
    <property type="match status" value="1"/>
</dbReference>
<keyword evidence="1" id="KW-0862">Zinc</keyword>
<evidence type="ECO:0000256" key="2">
    <source>
        <dbReference type="SAM" id="MobiDB-lite"/>
    </source>
</evidence>
<organism evidence="4">
    <name type="scientific">Oryza barthii</name>
    <dbReference type="NCBI Taxonomy" id="65489"/>
    <lineage>
        <taxon>Eukaryota</taxon>
        <taxon>Viridiplantae</taxon>
        <taxon>Streptophyta</taxon>
        <taxon>Embryophyta</taxon>
        <taxon>Tracheophyta</taxon>
        <taxon>Spermatophyta</taxon>
        <taxon>Magnoliopsida</taxon>
        <taxon>Liliopsida</taxon>
        <taxon>Poales</taxon>
        <taxon>Poaceae</taxon>
        <taxon>BOP clade</taxon>
        <taxon>Oryzoideae</taxon>
        <taxon>Oryzeae</taxon>
        <taxon>Oryzinae</taxon>
        <taxon>Oryza</taxon>
    </lineage>
</organism>
<dbReference type="Gene3D" id="3.30.40.10">
    <property type="entry name" value="Zinc/RING finger domain, C3HC4 (zinc finger)"/>
    <property type="match status" value="1"/>
</dbReference>
<evidence type="ECO:0000259" key="3">
    <source>
        <dbReference type="PROSITE" id="PS50089"/>
    </source>
</evidence>
<dbReference type="AlphaFoldDB" id="A0A0D3F1V4"/>
<dbReference type="HOGENOM" id="CLU_710546_0_0_1"/>
<dbReference type="STRING" id="65489.A0A0D3F1V4"/>
<dbReference type="InterPro" id="IPR001841">
    <property type="entry name" value="Znf_RING"/>
</dbReference>
<dbReference type="EnsemblPlants" id="OBART02G06950.1">
    <property type="protein sequence ID" value="OBART02G06950.1"/>
    <property type="gene ID" value="OBART02G06950"/>
</dbReference>
<dbReference type="eggNOG" id="KOG0800">
    <property type="taxonomic scope" value="Eukaryota"/>
</dbReference>
<sequence>MKKETKYAFRLGKRHLKSRFLFASCDKGKKKNQRKTETPAPIPMAGLAGDDSSFFGDDGDGDEFCYGPFDVEDLCYGASDVDDDWEEFCDGPFGGGGGVEEFCVSGFSVRDLSDASSSGARETGDPHDDDPLPQTLARSLDSDGDLSATLHQIVSAMRLSEDEEELLVLGHGHGVGIGGGGDVDGFMVSAFDLDTAMAIGGILEDIHEVMGADEVREEVVVEEEEAGNGRGIMPNGFEFGPPPRAISGTAAGFRMMVDADDTDSDDFQFVEVLGGGQVREAGAGMSMRPSRASQLVVESLPEATLSEEEASRGCAVCKDCFASGQIVALLPCKHYFHGDCIWPWLAIRTTCPVCRHQVRTEDDDYEQRMARRVIVLAAVEHQGAPAQGCGDSATMGAEGASECVVENGPDKTSS</sequence>
<evidence type="ECO:0000313" key="5">
    <source>
        <dbReference type="Proteomes" id="UP000026960"/>
    </source>
</evidence>
<reference evidence="4" key="2">
    <citation type="submission" date="2015-03" db="UniProtKB">
        <authorList>
            <consortium name="EnsemblPlants"/>
        </authorList>
    </citation>
    <scope>IDENTIFICATION</scope>
</reference>
<dbReference type="InterPro" id="IPR013083">
    <property type="entry name" value="Znf_RING/FYVE/PHD"/>
</dbReference>
<dbReference type="SMART" id="SM00184">
    <property type="entry name" value="RING"/>
    <property type="match status" value="1"/>
</dbReference>